<evidence type="ECO:0000313" key="10">
    <source>
        <dbReference type="EMBL" id="OAP92720.1"/>
    </source>
</evidence>
<keyword evidence="1 8" id="KW-0963">Cytoplasm</keyword>
<dbReference type="InterPro" id="IPR029044">
    <property type="entry name" value="Nucleotide-diphossugar_trans"/>
</dbReference>
<comment type="cofactor">
    <cofactor evidence="8">
        <name>Mg(2+)</name>
        <dbReference type="ChEBI" id="CHEBI:18420"/>
    </cofactor>
</comment>
<feature type="binding site" evidence="8">
    <location>
        <position position="89"/>
    </location>
    <ligand>
        <name>GTP</name>
        <dbReference type="ChEBI" id="CHEBI:37565"/>
    </ligand>
</feature>
<protein>
    <recommendedName>
        <fullName evidence="8">Molybdenum cofactor guanylyltransferase</fullName>
        <shortName evidence="8">MoCo guanylyltransferase</shortName>
        <ecNumber evidence="8">2.7.7.77</ecNumber>
    </recommendedName>
    <alternativeName>
        <fullName evidence="8">GTP:molybdopterin guanylyltransferase</fullName>
    </alternativeName>
    <alternativeName>
        <fullName evidence="8">Mo-MPT guanylyltransferase</fullName>
    </alternativeName>
    <alternativeName>
        <fullName evidence="8">Molybdopterin guanylyltransferase</fullName>
    </alternativeName>
    <alternativeName>
        <fullName evidence="8">Molybdopterin-guanine dinucleotide synthase</fullName>
        <shortName evidence="8">MGD synthase</shortName>
    </alternativeName>
</protein>
<dbReference type="EMBL" id="LVXZ01000031">
    <property type="protein sequence ID" value="OAP92720.1"/>
    <property type="molecule type" value="Genomic_DNA"/>
</dbReference>
<dbReference type="GO" id="GO:0005737">
    <property type="term" value="C:cytoplasm"/>
    <property type="evidence" value="ECO:0007669"/>
    <property type="project" value="UniProtKB-SubCell"/>
</dbReference>
<dbReference type="InterPro" id="IPR013482">
    <property type="entry name" value="Molybde_CF_guanTrfase"/>
</dbReference>
<dbReference type="GO" id="GO:0061603">
    <property type="term" value="F:molybdenum cofactor guanylyltransferase activity"/>
    <property type="evidence" value="ECO:0007669"/>
    <property type="project" value="UniProtKB-EC"/>
</dbReference>
<comment type="function">
    <text evidence="8">Transfers a GMP moiety from GTP to Mo-molybdopterin (Mo-MPT) cofactor (Moco or molybdenum cofactor) to form Mo-molybdopterin guanine dinucleotide (Mo-MGD) cofactor.</text>
</comment>
<comment type="subcellular location">
    <subcellularLocation>
        <location evidence="8">Cytoplasm</location>
    </subcellularLocation>
</comment>
<comment type="catalytic activity">
    <reaction evidence="8">
        <text>Mo-molybdopterin + GTP + H(+) = Mo-molybdopterin guanine dinucleotide + diphosphate</text>
        <dbReference type="Rhea" id="RHEA:34243"/>
        <dbReference type="ChEBI" id="CHEBI:15378"/>
        <dbReference type="ChEBI" id="CHEBI:33019"/>
        <dbReference type="ChEBI" id="CHEBI:37565"/>
        <dbReference type="ChEBI" id="CHEBI:71302"/>
        <dbReference type="ChEBI" id="CHEBI:71310"/>
        <dbReference type="EC" id="2.7.7.77"/>
    </reaction>
</comment>
<evidence type="ECO:0000313" key="11">
    <source>
        <dbReference type="Proteomes" id="UP000078302"/>
    </source>
</evidence>
<reference evidence="10 11" key="1">
    <citation type="submission" date="2016-04" db="EMBL/GenBank/DDBJ databases">
        <title>Acidithiobacillus ferrooxidans genome sequencing and assembly.</title>
        <authorList>
            <person name="Zhou Z."/>
        </authorList>
    </citation>
    <scope>NUCLEOTIDE SEQUENCE [LARGE SCALE GENOMIC DNA]</scope>
    <source>
        <strain evidence="10 11">BY0502</strain>
    </source>
</reference>
<dbReference type="InterPro" id="IPR025877">
    <property type="entry name" value="MobA-like_NTP_Trfase"/>
</dbReference>
<evidence type="ECO:0000256" key="8">
    <source>
        <dbReference type="HAMAP-Rule" id="MF_00316"/>
    </source>
</evidence>
<evidence type="ECO:0000256" key="1">
    <source>
        <dbReference type="ARBA" id="ARBA00022490"/>
    </source>
</evidence>
<comment type="similarity">
    <text evidence="8">Belongs to the MobA family.</text>
</comment>
<keyword evidence="10" id="KW-0548">Nucleotidyltransferase</keyword>
<dbReference type="PANTHER" id="PTHR19136">
    <property type="entry name" value="MOLYBDENUM COFACTOR GUANYLYLTRANSFERASE"/>
    <property type="match status" value="1"/>
</dbReference>
<dbReference type="SUPFAM" id="SSF53448">
    <property type="entry name" value="Nucleotide-diphospho-sugar transferases"/>
    <property type="match status" value="1"/>
</dbReference>
<keyword evidence="6 8" id="KW-0342">GTP-binding</keyword>
<dbReference type="NCBIfam" id="TIGR02665">
    <property type="entry name" value="molyb_mobA"/>
    <property type="match status" value="1"/>
</dbReference>
<dbReference type="Proteomes" id="UP000078302">
    <property type="component" value="Unassembled WGS sequence"/>
</dbReference>
<dbReference type="AlphaFoldDB" id="A0A179BN17"/>
<dbReference type="HAMAP" id="MF_00316">
    <property type="entry name" value="MobA"/>
    <property type="match status" value="1"/>
</dbReference>
<keyword evidence="11" id="KW-1185">Reference proteome</keyword>
<evidence type="ECO:0000256" key="3">
    <source>
        <dbReference type="ARBA" id="ARBA00022723"/>
    </source>
</evidence>
<keyword evidence="5 8" id="KW-0460">Magnesium</keyword>
<feature type="binding site" evidence="8">
    <location>
        <position position="119"/>
    </location>
    <ligand>
        <name>Mg(2+)</name>
        <dbReference type="ChEBI" id="CHEBI:18420"/>
    </ligand>
</feature>
<name>A0A179BN17_ACIFR</name>
<evidence type="ECO:0000256" key="4">
    <source>
        <dbReference type="ARBA" id="ARBA00022741"/>
    </source>
</evidence>
<keyword evidence="3 8" id="KW-0479">Metal-binding</keyword>
<dbReference type="GO" id="GO:0046872">
    <property type="term" value="F:metal ion binding"/>
    <property type="evidence" value="ECO:0007669"/>
    <property type="project" value="UniProtKB-KW"/>
</dbReference>
<proteinExistence type="inferred from homology"/>
<dbReference type="GO" id="GO:1902758">
    <property type="term" value="P:bis(molybdopterin guanine dinucleotide)molybdenum biosynthetic process"/>
    <property type="evidence" value="ECO:0007669"/>
    <property type="project" value="TreeGrafter"/>
</dbReference>
<evidence type="ECO:0000256" key="2">
    <source>
        <dbReference type="ARBA" id="ARBA00022679"/>
    </source>
</evidence>
<comment type="caution">
    <text evidence="8">Lacks conserved residue(s) required for the propagation of feature annotation.</text>
</comment>
<feature type="binding site" evidence="8">
    <location>
        <begin position="30"/>
        <end position="32"/>
    </location>
    <ligand>
        <name>GTP</name>
        <dbReference type="ChEBI" id="CHEBI:37565"/>
    </ligand>
</feature>
<comment type="caution">
    <text evidence="10">The sequence shown here is derived from an EMBL/GenBank/DDBJ whole genome shotgun (WGS) entry which is preliminary data.</text>
</comment>
<dbReference type="OrthoDB" id="9788394at2"/>
<comment type="subunit">
    <text evidence="8">Monomer.</text>
</comment>
<dbReference type="Pfam" id="PF12804">
    <property type="entry name" value="NTP_transf_3"/>
    <property type="match status" value="1"/>
</dbReference>
<gene>
    <name evidence="8" type="primary">mobA</name>
    <name evidence="10" type="ORF">A4H96_03260</name>
</gene>
<accession>A0A179BN17</accession>
<dbReference type="RefSeq" id="WP_064218268.1">
    <property type="nucleotide sequence ID" value="NZ_LVXZ01000031.1"/>
</dbReference>
<dbReference type="Gene3D" id="3.90.550.10">
    <property type="entry name" value="Spore Coat Polysaccharide Biosynthesis Protein SpsA, Chain A"/>
    <property type="match status" value="1"/>
</dbReference>
<evidence type="ECO:0000256" key="7">
    <source>
        <dbReference type="ARBA" id="ARBA00023150"/>
    </source>
</evidence>
<keyword evidence="4 8" id="KW-0547">Nucleotide-binding</keyword>
<keyword evidence="2 8" id="KW-0808">Transferase</keyword>
<evidence type="ECO:0000259" key="9">
    <source>
        <dbReference type="Pfam" id="PF12804"/>
    </source>
</evidence>
<organism evidence="10 11">
    <name type="scientific">Acidithiobacillus ferrooxidans</name>
    <name type="common">Thiobacillus ferrooxidans</name>
    <dbReference type="NCBI Taxonomy" id="920"/>
    <lineage>
        <taxon>Bacteria</taxon>
        <taxon>Pseudomonadati</taxon>
        <taxon>Pseudomonadota</taxon>
        <taxon>Acidithiobacillia</taxon>
        <taxon>Acidithiobacillales</taxon>
        <taxon>Acidithiobacillaceae</taxon>
        <taxon>Acidithiobacillus</taxon>
    </lineage>
</organism>
<keyword evidence="7 8" id="KW-0501">Molybdenum cofactor biosynthesis</keyword>
<dbReference type="PANTHER" id="PTHR19136:SF81">
    <property type="entry name" value="MOLYBDENUM COFACTOR GUANYLYLTRANSFERASE"/>
    <property type="match status" value="1"/>
</dbReference>
<sequence>MNPSISTPPPLYRPNARNAHQRLPVTGVILAGGAGRRMGGADKGWLDWQGKPLIERAIAILHGDCTDIVISANRNLERYAQWGYPLVSDPLADFQGPLMGLAAGMRAATQDWVASIPVDSPYLPQDIVRRMWQTKGGHDLVVVRSAGHWHAVICLCRRALLPQLQRYLDGGGRRAQGWFQDLSFADLTLPADLLRNCNHPEDMT</sequence>
<comment type="domain">
    <text evidence="8">The N-terminal domain determines nucleotide recognition and specific binding, while the C-terminal domain determines the specific binding to the target protein.</text>
</comment>
<feature type="binding site" evidence="8">
    <location>
        <position position="43"/>
    </location>
    <ligand>
        <name>GTP</name>
        <dbReference type="ChEBI" id="CHEBI:37565"/>
    </ligand>
</feature>
<feature type="binding site" evidence="8">
    <location>
        <position position="119"/>
    </location>
    <ligand>
        <name>GTP</name>
        <dbReference type="ChEBI" id="CHEBI:37565"/>
    </ligand>
</feature>
<dbReference type="CDD" id="cd02503">
    <property type="entry name" value="MobA"/>
    <property type="match status" value="1"/>
</dbReference>
<feature type="domain" description="MobA-like NTP transferase" evidence="9">
    <location>
        <begin position="27"/>
        <end position="174"/>
    </location>
</feature>
<dbReference type="EC" id="2.7.7.77" evidence="8"/>
<evidence type="ECO:0000256" key="6">
    <source>
        <dbReference type="ARBA" id="ARBA00023134"/>
    </source>
</evidence>
<evidence type="ECO:0000256" key="5">
    <source>
        <dbReference type="ARBA" id="ARBA00022842"/>
    </source>
</evidence>
<dbReference type="GO" id="GO:0005525">
    <property type="term" value="F:GTP binding"/>
    <property type="evidence" value="ECO:0007669"/>
    <property type="project" value="UniProtKB-UniRule"/>
</dbReference>